<dbReference type="InterPro" id="IPR028944">
    <property type="entry name" value="PRTase_ComF-like"/>
</dbReference>
<accession>A0A6A5ZZ70</accession>
<protein>
    <submittedName>
        <fullName evidence="1">Uncharacterized protein</fullName>
    </submittedName>
</protein>
<dbReference type="Proteomes" id="UP000799771">
    <property type="component" value="Unassembled WGS sequence"/>
</dbReference>
<evidence type="ECO:0000313" key="2">
    <source>
        <dbReference type="Proteomes" id="UP000799771"/>
    </source>
</evidence>
<dbReference type="OrthoDB" id="9986683at2759"/>
<reference evidence="1" key="1">
    <citation type="journal article" date="2020" name="Stud. Mycol.">
        <title>101 Dothideomycetes genomes: a test case for predicting lifestyles and emergence of pathogens.</title>
        <authorList>
            <person name="Haridas S."/>
            <person name="Albert R."/>
            <person name="Binder M."/>
            <person name="Bloem J."/>
            <person name="Labutti K."/>
            <person name="Salamov A."/>
            <person name="Andreopoulos B."/>
            <person name="Baker S."/>
            <person name="Barry K."/>
            <person name="Bills G."/>
            <person name="Bluhm B."/>
            <person name="Cannon C."/>
            <person name="Castanera R."/>
            <person name="Culley D."/>
            <person name="Daum C."/>
            <person name="Ezra D."/>
            <person name="Gonzalez J."/>
            <person name="Henrissat B."/>
            <person name="Kuo A."/>
            <person name="Liang C."/>
            <person name="Lipzen A."/>
            <person name="Lutzoni F."/>
            <person name="Magnuson J."/>
            <person name="Mondo S."/>
            <person name="Nolan M."/>
            <person name="Ohm R."/>
            <person name="Pangilinan J."/>
            <person name="Park H.-J."/>
            <person name="Ramirez L."/>
            <person name="Alfaro M."/>
            <person name="Sun H."/>
            <person name="Tritt A."/>
            <person name="Yoshinaga Y."/>
            <person name="Zwiers L.-H."/>
            <person name="Turgeon B."/>
            <person name="Goodwin S."/>
            <person name="Spatafora J."/>
            <person name="Crous P."/>
            <person name="Grigoriev I."/>
        </authorList>
    </citation>
    <scope>NUCLEOTIDE SEQUENCE</scope>
    <source>
        <strain evidence="1">CBS 119687</strain>
    </source>
</reference>
<proteinExistence type="predicted"/>
<dbReference type="RefSeq" id="XP_033518979.1">
    <property type="nucleotide sequence ID" value="XM_033665309.1"/>
</dbReference>
<dbReference type="GeneID" id="54405741"/>
<keyword evidence="2" id="KW-1185">Reference proteome</keyword>
<gene>
    <name evidence="1" type="ORF">P153DRAFT_326954</name>
</gene>
<dbReference type="AlphaFoldDB" id="A0A6A5ZZ70"/>
<dbReference type="Pfam" id="PF15610">
    <property type="entry name" value="PRTase_3"/>
    <property type="match status" value="1"/>
</dbReference>
<evidence type="ECO:0000313" key="1">
    <source>
        <dbReference type="EMBL" id="KAF2124586.1"/>
    </source>
</evidence>
<dbReference type="EMBL" id="ML977519">
    <property type="protein sequence ID" value="KAF2124586.1"/>
    <property type="molecule type" value="Genomic_DNA"/>
</dbReference>
<organism evidence="1 2">
    <name type="scientific">Dothidotthia symphoricarpi CBS 119687</name>
    <dbReference type="NCBI Taxonomy" id="1392245"/>
    <lineage>
        <taxon>Eukaryota</taxon>
        <taxon>Fungi</taxon>
        <taxon>Dikarya</taxon>
        <taxon>Ascomycota</taxon>
        <taxon>Pezizomycotina</taxon>
        <taxon>Dothideomycetes</taxon>
        <taxon>Pleosporomycetidae</taxon>
        <taxon>Pleosporales</taxon>
        <taxon>Dothidotthiaceae</taxon>
        <taxon>Dothidotthia</taxon>
    </lineage>
</organism>
<name>A0A6A5ZZ70_9PLEO</name>
<sequence>MSQDVFCLFKSAGGENATFPIAIKEYQRYLFGDDKLAHRFGTDLAKAFVAHGPGFGARKTTSYVHSPIGDIVVAVISGYVPTATHNLRNHFVACLNRHLVSINARPAVKIDINRVEKGLQARNGPSPSPQEAYHIDRERLEGRAVIILGDLRKSPDHENQVRQSLRGLEVDSPIVFVYLSSLSEHAHPNAVSPLLEFVVSPSIKDVEVIVQTDQFVLNECFVLFVLGRDHGEFCQFMRRQDDGFARLLLDYAIGGQYYEKELYQQNVKFLHWEVGTRESV</sequence>